<gene>
    <name evidence="3" type="ORF">SNAT2548_LOCUS3053</name>
</gene>
<feature type="compositionally biased region" description="Polar residues" evidence="1">
    <location>
        <begin position="478"/>
        <end position="492"/>
    </location>
</feature>
<organism evidence="3 4">
    <name type="scientific">Symbiodinium natans</name>
    <dbReference type="NCBI Taxonomy" id="878477"/>
    <lineage>
        <taxon>Eukaryota</taxon>
        <taxon>Sar</taxon>
        <taxon>Alveolata</taxon>
        <taxon>Dinophyceae</taxon>
        <taxon>Suessiales</taxon>
        <taxon>Symbiodiniaceae</taxon>
        <taxon>Symbiodinium</taxon>
    </lineage>
</organism>
<reference evidence="3" key="1">
    <citation type="submission" date="2021-02" db="EMBL/GenBank/DDBJ databases">
        <authorList>
            <person name="Dougan E. K."/>
            <person name="Rhodes N."/>
            <person name="Thang M."/>
            <person name="Chan C."/>
        </authorList>
    </citation>
    <scope>NUCLEOTIDE SEQUENCE</scope>
</reference>
<accession>A0A812IA23</accession>
<evidence type="ECO:0000313" key="4">
    <source>
        <dbReference type="Proteomes" id="UP000604046"/>
    </source>
</evidence>
<feature type="non-terminal residue" evidence="3">
    <location>
        <position position="528"/>
    </location>
</feature>
<dbReference type="OrthoDB" id="423504at2759"/>
<keyword evidence="2" id="KW-0812">Transmembrane</keyword>
<comment type="caution">
    <text evidence="3">The sequence shown here is derived from an EMBL/GenBank/DDBJ whole genome shotgun (WGS) entry which is preliminary data.</text>
</comment>
<feature type="region of interest" description="Disordered" evidence="1">
    <location>
        <begin position="469"/>
        <end position="528"/>
    </location>
</feature>
<protein>
    <submittedName>
        <fullName evidence="3">Uncharacterized protein</fullName>
    </submittedName>
</protein>
<evidence type="ECO:0000313" key="3">
    <source>
        <dbReference type="EMBL" id="CAE7023989.1"/>
    </source>
</evidence>
<evidence type="ECO:0000256" key="2">
    <source>
        <dbReference type="SAM" id="Phobius"/>
    </source>
</evidence>
<dbReference type="EMBL" id="CAJNDS010000184">
    <property type="protein sequence ID" value="CAE7023989.1"/>
    <property type="molecule type" value="Genomic_DNA"/>
</dbReference>
<name>A0A812IA23_9DINO</name>
<feature type="transmembrane region" description="Helical" evidence="2">
    <location>
        <begin position="415"/>
        <end position="437"/>
    </location>
</feature>
<keyword evidence="2" id="KW-1133">Transmembrane helix</keyword>
<dbReference type="AlphaFoldDB" id="A0A812IA23"/>
<keyword evidence="2" id="KW-0472">Membrane</keyword>
<dbReference type="Proteomes" id="UP000604046">
    <property type="component" value="Unassembled WGS sequence"/>
</dbReference>
<sequence>CQYRIAGRLAANKSLLNSAPSGTYTVPPTLAASLHVPPHPFLRSGFRLPPIQRRLEASEIAASIGSSSPFQQRAKAREVIALAKQAKMPVTGSALVELRPREAKALNESSKDEGRMFPVPLELAGDVVIVLNWSNASKVPCLTVVSQPQDCNSCAFGPTSCSPAHLQAPEQARPDTRLLSYSLPRPDWLLTPNSRYEEVAHNSHSVCIRELGDDEDAVPTLRLLGALSYFRLPQMTFLKGILIVGVRTFINPGWSEEINLKCTNCSSVSQVVIRPISFDPMCRSVSQQMAAALRVAVRAGEVESSHIDLSELSSARMEDVVLHGNVAGINCPLPAASPCGGYAEGAFAVGEAKASSFDDEHITYVLQSSRRLSGHEKQVFFHHRSAICLYPGGPSNHGWLVGFAVVHMNVLDMQAFIGFVCFFGVALPLICLVTALLHYNKYERCKHHVRHLRLEYQREQLERELAAGNEEEADFNAGRSQRSGNASSSTRDANAGAARATPEESSSYQPLAGEPASATMSSAFLRPS</sequence>
<keyword evidence="4" id="KW-1185">Reference proteome</keyword>
<proteinExistence type="predicted"/>
<evidence type="ECO:0000256" key="1">
    <source>
        <dbReference type="SAM" id="MobiDB-lite"/>
    </source>
</evidence>